<proteinExistence type="predicted"/>
<name>A0A1I8A4B4_9BILA</name>
<evidence type="ECO:0000313" key="3">
    <source>
        <dbReference type="WBParaSite" id="L893_g32435.t1"/>
    </source>
</evidence>
<dbReference type="Proteomes" id="UP000095287">
    <property type="component" value="Unplaced"/>
</dbReference>
<accession>A0A1I8A4B4</accession>
<feature type="region of interest" description="Disordered" evidence="1">
    <location>
        <begin position="80"/>
        <end position="101"/>
    </location>
</feature>
<feature type="compositionally biased region" description="Polar residues" evidence="1">
    <location>
        <begin position="271"/>
        <end position="296"/>
    </location>
</feature>
<feature type="region of interest" description="Disordered" evidence="1">
    <location>
        <begin position="271"/>
        <end position="328"/>
    </location>
</feature>
<organism evidence="2 3">
    <name type="scientific">Steinernema glaseri</name>
    <dbReference type="NCBI Taxonomy" id="37863"/>
    <lineage>
        <taxon>Eukaryota</taxon>
        <taxon>Metazoa</taxon>
        <taxon>Ecdysozoa</taxon>
        <taxon>Nematoda</taxon>
        <taxon>Chromadorea</taxon>
        <taxon>Rhabditida</taxon>
        <taxon>Tylenchina</taxon>
        <taxon>Panagrolaimomorpha</taxon>
        <taxon>Strongyloidoidea</taxon>
        <taxon>Steinernematidae</taxon>
        <taxon>Steinernema</taxon>
    </lineage>
</organism>
<feature type="compositionally biased region" description="Basic and acidic residues" evidence="1">
    <location>
        <begin position="319"/>
        <end position="328"/>
    </location>
</feature>
<dbReference type="WBParaSite" id="L893_g32435.t1">
    <property type="protein sequence ID" value="L893_g32435.t1"/>
    <property type="gene ID" value="L893_g32435"/>
</dbReference>
<feature type="compositionally biased region" description="Polar residues" evidence="1">
    <location>
        <begin position="84"/>
        <end position="101"/>
    </location>
</feature>
<reference evidence="3" key="1">
    <citation type="submission" date="2016-11" db="UniProtKB">
        <authorList>
            <consortium name="WormBaseParasite"/>
        </authorList>
    </citation>
    <scope>IDENTIFICATION</scope>
</reference>
<dbReference type="AlphaFoldDB" id="A0A1I8A4B4"/>
<keyword evidence="2" id="KW-1185">Reference proteome</keyword>
<evidence type="ECO:0000313" key="2">
    <source>
        <dbReference type="Proteomes" id="UP000095287"/>
    </source>
</evidence>
<feature type="compositionally biased region" description="Polar residues" evidence="1">
    <location>
        <begin position="304"/>
        <end position="316"/>
    </location>
</feature>
<sequence length="328" mass="36589">MCPLPSGTDMDKEKQRFTGLLGAGYPSAFLGVPPTVTPPTSTSVFPPNISHFQSFFNPQFQQYYATFLQQQNIIQHMAQQQNHSNSQGRIDLSPSMSDSQASTGDAVIAKKLPTDNEGNTLCPVCDTKLQAEEDWSNHLDVEKNNLIKSIETLKEYKPTSLEVVNLANGTHDLTGRKREYELHRIKTNQQKRLAAKNILIRESLTPFSRQSNDSGSACCSPSAKMEQPLFRTSTFCKTCERHHEFLVISNQFEEPRCQDCYLKLRQQTGALPTTITQSPTESQSPLRNDKSPSSSLDMIMAANDSASRLSTVSSEGSEPDEKRFKISC</sequence>
<protein>
    <submittedName>
        <fullName evidence="3">Uncharacterized protein</fullName>
    </submittedName>
</protein>
<evidence type="ECO:0000256" key="1">
    <source>
        <dbReference type="SAM" id="MobiDB-lite"/>
    </source>
</evidence>